<dbReference type="GO" id="GO:0010494">
    <property type="term" value="C:cytoplasmic stress granule"/>
    <property type="evidence" value="ECO:0007669"/>
    <property type="project" value="EnsemblFungi"/>
</dbReference>
<evidence type="ECO:0000256" key="3">
    <source>
        <dbReference type="PROSITE-ProRule" id="PRU00176"/>
    </source>
</evidence>
<evidence type="ECO:0000313" key="7">
    <source>
        <dbReference type="Proteomes" id="UP000094236"/>
    </source>
</evidence>
<dbReference type="InterPro" id="IPR050825">
    <property type="entry name" value="RBM42_RBP45_47-like"/>
</dbReference>
<dbReference type="Pfam" id="PF00076">
    <property type="entry name" value="RRM_1"/>
    <property type="match status" value="3"/>
</dbReference>
<dbReference type="STRING" id="669874.A0A1E4TRE0"/>
<dbReference type="InterPro" id="IPR035979">
    <property type="entry name" value="RBD_domain_sf"/>
</dbReference>
<dbReference type="Proteomes" id="UP000094236">
    <property type="component" value="Unassembled WGS sequence"/>
</dbReference>
<reference evidence="7" key="1">
    <citation type="submission" date="2016-05" db="EMBL/GenBank/DDBJ databases">
        <title>Comparative genomics of biotechnologically important yeasts.</title>
        <authorList>
            <consortium name="DOE Joint Genome Institute"/>
            <person name="Riley R."/>
            <person name="Haridas S."/>
            <person name="Wolfe K.H."/>
            <person name="Lopes M.R."/>
            <person name="Hittinger C.T."/>
            <person name="Goker M."/>
            <person name="Salamov A."/>
            <person name="Wisecaver J."/>
            <person name="Long T.M."/>
            <person name="Aerts A.L."/>
            <person name="Barry K."/>
            <person name="Choi C."/>
            <person name="Clum A."/>
            <person name="Coughlan A.Y."/>
            <person name="Deshpande S."/>
            <person name="Douglass A.P."/>
            <person name="Hanson S.J."/>
            <person name="Klenk H.-P."/>
            <person name="Labutti K."/>
            <person name="Lapidus A."/>
            <person name="Lindquist E."/>
            <person name="Lipzen A."/>
            <person name="Meier-Kolthoff J.P."/>
            <person name="Ohm R.A."/>
            <person name="Otillar R.P."/>
            <person name="Pangilinan J."/>
            <person name="Peng Y."/>
            <person name="Rokas A."/>
            <person name="Rosa C.A."/>
            <person name="Scheuner C."/>
            <person name="Sibirny A.A."/>
            <person name="Slot J.C."/>
            <person name="Stielow J.B."/>
            <person name="Sun H."/>
            <person name="Kurtzman C.P."/>
            <person name="Blackwell M."/>
            <person name="Grigoriev I.V."/>
            <person name="Jeffries T.W."/>
        </authorList>
    </citation>
    <scope>NUCLEOTIDE SEQUENCE [LARGE SCALE GENOMIC DNA]</scope>
    <source>
        <strain evidence="7">NRRL Y-2460</strain>
    </source>
</reference>
<dbReference type="GO" id="GO:0048471">
    <property type="term" value="C:perinuclear region of cytoplasm"/>
    <property type="evidence" value="ECO:0007669"/>
    <property type="project" value="EnsemblFungi"/>
</dbReference>
<keyword evidence="1" id="KW-0677">Repeat</keyword>
<evidence type="ECO:0000259" key="5">
    <source>
        <dbReference type="PROSITE" id="PS50102"/>
    </source>
</evidence>
<dbReference type="AlphaFoldDB" id="A0A1E4TRE0"/>
<dbReference type="SUPFAM" id="SSF54928">
    <property type="entry name" value="RNA-binding domain, RBD"/>
    <property type="match status" value="3"/>
</dbReference>
<keyword evidence="2 3" id="KW-0694">RNA-binding</keyword>
<feature type="region of interest" description="Disordered" evidence="4">
    <location>
        <begin position="1"/>
        <end position="86"/>
    </location>
</feature>
<protein>
    <recommendedName>
        <fullName evidence="5">RRM domain-containing protein</fullName>
    </recommendedName>
</protein>
<dbReference type="InterPro" id="IPR000504">
    <property type="entry name" value="RRM_dom"/>
</dbReference>
<feature type="compositionally biased region" description="Low complexity" evidence="4">
    <location>
        <begin position="507"/>
        <end position="517"/>
    </location>
</feature>
<dbReference type="FunFam" id="3.30.70.330:FF:000405">
    <property type="entry name" value="polyadenylate-binding protein RBP45"/>
    <property type="match status" value="1"/>
</dbReference>
<feature type="domain" description="RRM" evidence="5">
    <location>
        <begin position="196"/>
        <end position="275"/>
    </location>
</feature>
<dbReference type="CDD" id="cd12611">
    <property type="entry name" value="RRM1_NGR1_NAM8_like"/>
    <property type="match status" value="1"/>
</dbReference>
<evidence type="ECO:0000313" key="6">
    <source>
        <dbReference type="EMBL" id="ODV94333.1"/>
    </source>
</evidence>
<dbReference type="Gene3D" id="3.30.70.330">
    <property type="match status" value="3"/>
</dbReference>
<dbReference type="GO" id="GO:0005829">
    <property type="term" value="C:cytosol"/>
    <property type="evidence" value="ECO:0007669"/>
    <property type="project" value="TreeGrafter"/>
</dbReference>
<feature type="compositionally biased region" description="Low complexity" evidence="4">
    <location>
        <begin position="32"/>
        <end position="57"/>
    </location>
</feature>
<dbReference type="GO" id="GO:0003729">
    <property type="term" value="F:mRNA binding"/>
    <property type="evidence" value="ECO:0007669"/>
    <property type="project" value="EnsemblFungi"/>
</dbReference>
<organism evidence="6 7">
    <name type="scientific">Pachysolen tannophilus NRRL Y-2460</name>
    <dbReference type="NCBI Taxonomy" id="669874"/>
    <lineage>
        <taxon>Eukaryota</taxon>
        <taxon>Fungi</taxon>
        <taxon>Dikarya</taxon>
        <taxon>Ascomycota</taxon>
        <taxon>Saccharomycotina</taxon>
        <taxon>Pichiomycetes</taxon>
        <taxon>Pachysolenaceae</taxon>
        <taxon>Pachysolen</taxon>
    </lineage>
</organism>
<feature type="region of interest" description="Disordered" evidence="4">
    <location>
        <begin position="488"/>
        <end position="534"/>
    </location>
</feature>
<dbReference type="InterPro" id="IPR012677">
    <property type="entry name" value="Nucleotide-bd_a/b_plait_sf"/>
</dbReference>
<dbReference type="PANTHER" id="PTHR47640:SF10">
    <property type="entry name" value="TRNA SELENOCYSTEINE 1-ASSOCIATED PROTEIN 1-RELATED"/>
    <property type="match status" value="1"/>
</dbReference>
<dbReference type="OrthoDB" id="446113at2759"/>
<dbReference type="GO" id="GO:0006376">
    <property type="term" value="P:mRNA splice site recognition"/>
    <property type="evidence" value="ECO:0007669"/>
    <property type="project" value="TreeGrafter"/>
</dbReference>
<feature type="domain" description="RRM" evidence="5">
    <location>
        <begin position="344"/>
        <end position="416"/>
    </location>
</feature>
<evidence type="ECO:0000256" key="2">
    <source>
        <dbReference type="ARBA" id="ARBA00022884"/>
    </source>
</evidence>
<dbReference type="EMBL" id="KV454016">
    <property type="protein sequence ID" value="ODV94333.1"/>
    <property type="molecule type" value="Genomic_DNA"/>
</dbReference>
<dbReference type="GO" id="GO:0061158">
    <property type="term" value="P:3'-UTR-mediated mRNA destabilization"/>
    <property type="evidence" value="ECO:0007669"/>
    <property type="project" value="EnsemblFungi"/>
</dbReference>
<evidence type="ECO:0000256" key="1">
    <source>
        <dbReference type="ARBA" id="ARBA00022737"/>
    </source>
</evidence>
<gene>
    <name evidence="6" type="ORF">PACTADRAFT_51193</name>
</gene>
<feature type="compositionally biased region" description="Polar residues" evidence="4">
    <location>
        <begin position="488"/>
        <end position="500"/>
    </location>
</feature>
<evidence type="ECO:0000256" key="4">
    <source>
        <dbReference type="SAM" id="MobiDB-lite"/>
    </source>
</evidence>
<name>A0A1E4TRE0_PACTA</name>
<feature type="compositionally biased region" description="Polar residues" evidence="4">
    <location>
        <begin position="19"/>
        <end position="31"/>
    </location>
</feature>
<dbReference type="PROSITE" id="PS50102">
    <property type="entry name" value="RRM"/>
    <property type="match status" value="3"/>
</dbReference>
<dbReference type="GO" id="GO:0000932">
    <property type="term" value="C:P-body"/>
    <property type="evidence" value="ECO:0007669"/>
    <property type="project" value="EnsemblFungi"/>
</dbReference>
<sequence>MSTEGASSQSTHPPPPQAPSVQSTVQPGLQSAPTAVPGAAAAAPAQAQAQTQPQPQAIGSGPSQPNDFIGSIPLPNPPENTAATGITPKTLWMGDLEPWWDEGYIINIWKNLNKSVLVKVIKPKKNSVLHHIATNGGANLFNHSGYCFVEFETYEEAKEALAMNGSTIPGTNNKIFRLNWASGATLSSQIPQTQEFSCFVGDLSPSTTEAHLLALFQTSFKSVKTVRVMTDPATGSSRCFGFVRFTNEEDRRRALLEMNGVWLGGRPIRVALATPKHTNNNGFGGNNSLMDPTRNVGAPGIDQNQMFLPRPPIPAPGGLPYYPPHFNQQSPPAHSQAFNDPNNTTVFVGGLASGVPEDTLITLFEPFGTIVNVKIPPGKGCGFVKFAKREDAEQAIAGMQGFIIGGSRVRLSWGRSNHNNTINQQMLLRNQVGLSGGFDGYGVPPPPAVTQIPQGLGGDFPPPPQAMPPMYYPGADPFQPSMDLADLQQGQQPFIPQFTNPQPQPHPQEFQPHQSQPAEDVIEGGINEEDTKAL</sequence>
<feature type="compositionally biased region" description="Polar residues" evidence="4">
    <location>
        <begin position="1"/>
        <end position="11"/>
    </location>
</feature>
<proteinExistence type="predicted"/>
<dbReference type="PANTHER" id="PTHR47640">
    <property type="entry name" value="TRNA SELENOCYSTEINE 1-ASSOCIATED PROTEIN 1-RELATED-RELATED"/>
    <property type="match status" value="1"/>
</dbReference>
<accession>A0A1E4TRE0</accession>
<dbReference type="GO" id="GO:0007005">
    <property type="term" value="P:mitochondrion organization"/>
    <property type="evidence" value="ECO:0007669"/>
    <property type="project" value="EnsemblFungi"/>
</dbReference>
<dbReference type="SMART" id="SM00360">
    <property type="entry name" value="RRM"/>
    <property type="match status" value="3"/>
</dbReference>
<keyword evidence="7" id="KW-1185">Reference proteome</keyword>
<feature type="domain" description="RRM" evidence="5">
    <location>
        <begin position="89"/>
        <end position="183"/>
    </location>
</feature>